<proteinExistence type="predicted"/>
<dbReference type="Gramene" id="LPERR01G29950.1">
    <property type="protein sequence ID" value="LPERR01G29950.1"/>
    <property type="gene ID" value="LPERR01G29950"/>
</dbReference>
<feature type="transmembrane region" description="Helical" evidence="2">
    <location>
        <begin position="49"/>
        <end position="71"/>
    </location>
</feature>
<protein>
    <submittedName>
        <fullName evidence="3">Uncharacterized protein</fullName>
    </submittedName>
</protein>
<keyword evidence="2" id="KW-0472">Membrane</keyword>
<sequence>MPSVVEPKLDVAGGRPLPPRQQHKIHKFPRGNSCSLRTLPSSRGFASRVSHIGGLVCSGWLVVCPGALAVARRSWIRRKIRIFCEGALKLLNGRARGSLEAAGLVGDSFQELALY</sequence>
<reference evidence="3" key="3">
    <citation type="submission" date="2015-04" db="UniProtKB">
        <authorList>
            <consortium name="EnsemblPlants"/>
        </authorList>
    </citation>
    <scope>IDENTIFICATION</scope>
</reference>
<keyword evidence="2" id="KW-1133">Transmembrane helix</keyword>
<reference evidence="4" key="2">
    <citation type="submission" date="2013-12" db="EMBL/GenBank/DDBJ databases">
        <authorList>
            <person name="Yu Y."/>
            <person name="Lee S."/>
            <person name="de Baynast K."/>
            <person name="Wissotski M."/>
            <person name="Liu L."/>
            <person name="Talag J."/>
            <person name="Goicoechea J."/>
            <person name="Angelova A."/>
            <person name="Jetty R."/>
            <person name="Kudrna D."/>
            <person name="Golser W."/>
            <person name="Rivera L."/>
            <person name="Zhang J."/>
            <person name="Wing R."/>
        </authorList>
    </citation>
    <scope>NUCLEOTIDE SEQUENCE</scope>
</reference>
<evidence type="ECO:0000313" key="3">
    <source>
        <dbReference type="EnsemblPlants" id="LPERR01G29950.1"/>
    </source>
</evidence>
<feature type="region of interest" description="Disordered" evidence="1">
    <location>
        <begin position="1"/>
        <end position="24"/>
    </location>
</feature>
<dbReference type="Proteomes" id="UP000032180">
    <property type="component" value="Chromosome 1"/>
</dbReference>
<evidence type="ECO:0000313" key="4">
    <source>
        <dbReference type="Proteomes" id="UP000032180"/>
    </source>
</evidence>
<organism evidence="3 4">
    <name type="scientific">Leersia perrieri</name>
    <dbReference type="NCBI Taxonomy" id="77586"/>
    <lineage>
        <taxon>Eukaryota</taxon>
        <taxon>Viridiplantae</taxon>
        <taxon>Streptophyta</taxon>
        <taxon>Embryophyta</taxon>
        <taxon>Tracheophyta</taxon>
        <taxon>Spermatophyta</taxon>
        <taxon>Magnoliopsida</taxon>
        <taxon>Liliopsida</taxon>
        <taxon>Poales</taxon>
        <taxon>Poaceae</taxon>
        <taxon>BOP clade</taxon>
        <taxon>Oryzoideae</taxon>
        <taxon>Oryzeae</taxon>
        <taxon>Oryzinae</taxon>
        <taxon>Leersia</taxon>
    </lineage>
</organism>
<dbReference type="HOGENOM" id="CLU_2112398_0_0_1"/>
<reference evidence="3 4" key="1">
    <citation type="submission" date="2012-08" db="EMBL/GenBank/DDBJ databases">
        <title>Oryza genome evolution.</title>
        <authorList>
            <person name="Wing R.A."/>
        </authorList>
    </citation>
    <scope>NUCLEOTIDE SEQUENCE</scope>
</reference>
<evidence type="ECO:0000256" key="2">
    <source>
        <dbReference type="SAM" id="Phobius"/>
    </source>
</evidence>
<dbReference type="EnsemblPlants" id="LPERR01G29950.1">
    <property type="protein sequence ID" value="LPERR01G29950.1"/>
    <property type="gene ID" value="LPERR01G29950"/>
</dbReference>
<name>A0A0D9V701_9ORYZ</name>
<keyword evidence="2" id="KW-0812">Transmembrane</keyword>
<evidence type="ECO:0000256" key="1">
    <source>
        <dbReference type="SAM" id="MobiDB-lite"/>
    </source>
</evidence>
<accession>A0A0D9V701</accession>
<keyword evidence="4" id="KW-1185">Reference proteome</keyword>
<dbReference type="AlphaFoldDB" id="A0A0D9V701"/>